<feature type="region of interest" description="Disordered" evidence="1">
    <location>
        <begin position="1"/>
        <end position="79"/>
    </location>
</feature>
<organism evidence="3 4">
    <name type="scientific">Streptomyces fradiae ATCC 10745 = DSM 40063</name>
    <dbReference type="NCBI Taxonomy" id="1319510"/>
    <lineage>
        <taxon>Bacteria</taxon>
        <taxon>Bacillati</taxon>
        <taxon>Actinomycetota</taxon>
        <taxon>Actinomycetes</taxon>
        <taxon>Kitasatosporales</taxon>
        <taxon>Streptomycetaceae</taxon>
        <taxon>Streptomyces</taxon>
    </lineage>
</organism>
<name>A0ABQ6XRG0_STRFR</name>
<gene>
    <name evidence="3" type="ORF">K701_19020</name>
</gene>
<evidence type="ECO:0000256" key="1">
    <source>
        <dbReference type="SAM" id="MobiDB-lite"/>
    </source>
</evidence>
<dbReference type="GeneID" id="91402153"/>
<feature type="domain" description="SGNH hydrolase-type esterase" evidence="2">
    <location>
        <begin position="227"/>
        <end position="394"/>
    </location>
</feature>
<feature type="compositionally biased region" description="Low complexity" evidence="1">
    <location>
        <begin position="21"/>
        <end position="47"/>
    </location>
</feature>
<dbReference type="RefSeq" id="WP_223844542.1">
    <property type="nucleotide sequence ID" value="NZ_ASYR01000025.1"/>
</dbReference>
<evidence type="ECO:0000313" key="4">
    <source>
        <dbReference type="Proteomes" id="UP000731519"/>
    </source>
</evidence>
<feature type="compositionally biased region" description="Gly residues" evidence="1">
    <location>
        <begin position="48"/>
        <end position="66"/>
    </location>
</feature>
<dbReference type="SUPFAM" id="SSF52266">
    <property type="entry name" value="SGNH hydrolase"/>
    <property type="match status" value="1"/>
</dbReference>
<sequence length="411" mass="41947">MTASEDGGPMAAGGGIEADPAAGQETAAGQGAGAGQEAVPGQETAAGQGAGGGQEAVPGGGSGAGAGREPREGAGGWCDPGPYLRGVAWWDGPRPVRVDPSVVGVLPWELVERAALPVGVRLELTAAPGTRAVELRYRARVPGREDGGPSVPPHLFALWRDGRPAGEAYGAPAAGGEAAAVLDLPRPERPDEVFTVYLPEAAAPLVLAVRGVGGGVAPAPRRARWAVYGDSITEGWWATRPAHAWPAAAGRALGLDPVNLGYAGTGRGELPVARQLAALPAALITLAFGTNCWEPVPTTPARLYALTRAFAGTVRTGHPRTPLLVVSPLLRPAAEAAPNGAGATLAELRAALEEAVRDLRAAGDDRLFLLPGHPLLDPGHLWDGLHPNDAGHARLAAAVVDAVWTHVRPRP</sequence>
<proteinExistence type="predicted"/>
<comment type="caution">
    <text evidence="3">The sequence shown here is derived from an EMBL/GenBank/DDBJ whole genome shotgun (WGS) entry which is preliminary data.</text>
</comment>
<reference evidence="3 4" key="1">
    <citation type="submission" date="2013-05" db="EMBL/GenBank/DDBJ databases">
        <title>Genome Sequence of Streptomyces fradiae.</title>
        <authorList>
            <person name="Kirby R."/>
        </authorList>
    </citation>
    <scope>NUCLEOTIDE SEQUENCE [LARGE SCALE GENOMIC DNA]</scope>
    <source>
        <strain evidence="3 4">ATCC 10745</strain>
    </source>
</reference>
<evidence type="ECO:0000313" key="3">
    <source>
        <dbReference type="EMBL" id="KAF0648343.1"/>
    </source>
</evidence>
<accession>A0ABQ6XRG0</accession>
<dbReference type="Gene3D" id="3.40.50.1110">
    <property type="entry name" value="SGNH hydrolase"/>
    <property type="match status" value="1"/>
</dbReference>
<dbReference type="Pfam" id="PF13472">
    <property type="entry name" value="Lipase_GDSL_2"/>
    <property type="match status" value="1"/>
</dbReference>
<dbReference type="EMBL" id="ASYR01000025">
    <property type="protein sequence ID" value="KAF0648343.1"/>
    <property type="molecule type" value="Genomic_DNA"/>
</dbReference>
<evidence type="ECO:0000259" key="2">
    <source>
        <dbReference type="Pfam" id="PF13472"/>
    </source>
</evidence>
<keyword evidence="4" id="KW-1185">Reference proteome</keyword>
<dbReference type="InterPro" id="IPR036514">
    <property type="entry name" value="SGNH_hydro_sf"/>
</dbReference>
<dbReference type="Proteomes" id="UP000731519">
    <property type="component" value="Unassembled WGS sequence"/>
</dbReference>
<protein>
    <recommendedName>
        <fullName evidence="2">SGNH hydrolase-type esterase domain-containing protein</fullName>
    </recommendedName>
</protein>
<dbReference type="InterPro" id="IPR013830">
    <property type="entry name" value="SGNH_hydro"/>
</dbReference>